<feature type="compositionally biased region" description="Basic and acidic residues" evidence="4">
    <location>
        <begin position="79"/>
        <end position="88"/>
    </location>
</feature>
<evidence type="ECO:0000313" key="7">
    <source>
        <dbReference type="Proteomes" id="UP000183365"/>
    </source>
</evidence>
<dbReference type="InterPro" id="IPR013217">
    <property type="entry name" value="Methyltransf_12"/>
</dbReference>
<dbReference type="Gene3D" id="3.40.50.150">
    <property type="entry name" value="Vaccinia Virus protein VP39"/>
    <property type="match status" value="1"/>
</dbReference>
<dbReference type="GO" id="GO:0032259">
    <property type="term" value="P:methylation"/>
    <property type="evidence" value="ECO:0007669"/>
    <property type="project" value="UniProtKB-KW"/>
</dbReference>
<feature type="domain" description="Methyltransferase type 12" evidence="5">
    <location>
        <begin position="395"/>
        <end position="500"/>
    </location>
</feature>
<feature type="compositionally biased region" description="Low complexity" evidence="4">
    <location>
        <begin position="227"/>
        <end position="236"/>
    </location>
</feature>
<feature type="compositionally biased region" description="Basic and acidic residues" evidence="4">
    <location>
        <begin position="243"/>
        <end position="263"/>
    </location>
</feature>
<accession>A0A1L0CQI5</accession>
<dbReference type="SUPFAM" id="SSF53335">
    <property type="entry name" value="S-adenosyl-L-methionine-dependent methyltransferases"/>
    <property type="match status" value="1"/>
</dbReference>
<dbReference type="InterPro" id="IPR026113">
    <property type="entry name" value="METTL2/6/8-like"/>
</dbReference>
<dbReference type="OrthoDB" id="417697at2759"/>
<organism evidence="6 7">
    <name type="scientific">Hanseniaspora guilliermondii</name>
    <dbReference type="NCBI Taxonomy" id="56406"/>
    <lineage>
        <taxon>Eukaryota</taxon>
        <taxon>Fungi</taxon>
        <taxon>Dikarya</taxon>
        <taxon>Ascomycota</taxon>
        <taxon>Saccharomycotina</taxon>
        <taxon>Saccharomycetes</taxon>
        <taxon>Saccharomycodales</taxon>
        <taxon>Saccharomycodaceae</taxon>
        <taxon>Hanseniaspora</taxon>
    </lineage>
</organism>
<keyword evidence="2" id="KW-0489">Methyltransferase</keyword>
<dbReference type="AlphaFoldDB" id="A0A1L0CQI5"/>
<sequence length="585" mass="66814">MGVADLIKKFDTSSSEKVDIKIFQPDQVSALAKSGIKIDNSDSTDVRTSPKKPKGVGLATATRQVIVSERSSSSSSKNMKVDAKKNEEQSQEISSSEEPTEEEGEAPVAEVVETPVEEEEEIPVEEEEEILVEEKEDSPIEEKEEISVQEKEESPIEEKIEAAAEEKVDTPVEEKVDTPVEEKVDTPVEENEEVPAEEKVESPIEEDGEAPVETVGNNESLAEENEATTNTEDSTAVSGSSLRQEKKEQQEQEEKEEQQKEVSESLQLSDSMTEYLASTKDMPKPSLDTRLGRDDPFVFGTRYIPEDDEEAIWTHNSWDHFKFGQEDIDNAKAKIELQKEVQNKEKYLGETAYKHWDSFYSQHKENFFKDRKWLAIEFPILSEIIEPEYGPVKVLEVGCGVGNTFNCILKDNKNPDLKIHASDYSYTAIDLIKQSEFYKEEHEKGTVDAARWDITDSNLPVEEGTVDIIIMIFVFSALEPEQWKDAIDNASRLLKKGGKILFRDYGRYDLAQIRFKGEKKLADNFYIRGDGTRVYFFTDEEIEEIFTGDNQFEKVKIGIDRRLLVNRKKKIKMYRQWIQAVFEKN</sequence>
<keyword evidence="3" id="KW-0808">Transferase</keyword>
<evidence type="ECO:0000313" key="6">
    <source>
        <dbReference type="EMBL" id="SGZ40745.1"/>
    </source>
</evidence>
<evidence type="ECO:0000259" key="5">
    <source>
        <dbReference type="Pfam" id="PF08242"/>
    </source>
</evidence>
<dbReference type="Proteomes" id="UP000183365">
    <property type="component" value="Unassembled WGS sequence"/>
</dbReference>
<dbReference type="VEuPathDB" id="FungiDB:HGUI_02945"/>
<keyword evidence="7" id="KW-1185">Reference proteome</keyword>
<feature type="region of interest" description="Disordered" evidence="4">
    <location>
        <begin position="39"/>
        <end position="269"/>
    </location>
</feature>
<proteinExistence type="inferred from homology"/>
<dbReference type="PANTHER" id="PTHR22809">
    <property type="entry name" value="METHYLTRANSFERASE-RELATED"/>
    <property type="match status" value="1"/>
</dbReference>
<protein>
    <recommendedName>
        <fullName evidence="5">Methyltransferase type 12 domain-containing protein</fullName>
    </recommendedName>
</protein>
<evidence type="ECO:0000256" key="4">
    <source>
        <dbReference type="SAM" id="MobiDB-lite"/>
    </source>
</evidence>
<evidence type="ECO:0000256" key="3">
    <source>
        <dbReference type="ARBA" id="ARBA00022679"/>
    </source>
</evidence>
<name>A0A1L0CQI5_9ASCO</name>
<evidence type="ECO:0000256" key="2">
    <source>
        <dbReference type="ARBA" id="ARBA00022603"/>
    </source>
</evidence>
<dbReference type="PANTHER" id="PTHR22809:SF11">
    <property type="entry name" value="TRNA N(3)-METHYLCYTIDINE METHYLTRANSFERASE METTL2"/>
    <property type="match status" value="1"/>
</dbReference>
<dbReference type="GO" id="GO:0052735">
    <property type="term" value="F:tRNA (cytidine-3-)-methyltransferase activity"/>
    <property type="evidence" value="ECO:0007669"/>
    <property type="project" value="TreeGrafter"/>
</dbReference>
<dbReference type="Pfam" id="PF08242">
    <property type="entry name" value="Methyltransf_12"/>
    <property type="match status" value="1"/>
</dbReference>
<evidence type="ECO:0000256" key="1">
    <source>
        <dbReference type="ARBA" id="ARBA00009725"/>
    </source>
</evidence>
<comment type="similarity">
    <text evidence="1">Belongs to the methyltransferase superfamily. METL family.</text>
</comment>
<gene>
    <name evidence="6" type="ORF">HGUI_02945</name>
</gene>
<dbReference type="EMBL" id="FQNF01000062">
    <property type="protein sequence ID" value="SGZ40745.1"/>
    <property type="molecule type" value="Genomic_DNA"/>
</dbReference>
<dbReference type="CDD" id="cd02440">
    <property type="entry name" value="AdoMet_MTases"/>
    <property type="match status" value="1"/>
</dbReference>
<dbReference type="InterPro" id="IPR029063">
    <property type="entry name" value="SAM-dependent_MTases_sf"/>
</dbReference>
<reference evidence="7" key="1">
    <citation type="submission" date="2016-11" db="EMBL/GenBank/DDBJ databases">
        <authorList>
            <person name="Guldener U."/>
        </authorList>
    </citation>
    <scope>NUCLEOTIDE SEQUENCE [LARGE SCALE GENOMIC DNA]</scope>
</reference>
<feature type="compositionally biased region" description="Basic and acidic residues" evidence="4">
    <location>
        <begin position="137"/>
        <end position="186"/>
    </location>
</feature>
<feature type="compositionally biased region" description="Acidic residues" evidence="4">
    <location>
        <begin position="115"/>
        <end position="136"/>
    </location>
</feature>